<dbReference type="RefSeq" id="WP_221764875.1">
    <property type="nucleotide sequence ID" value="NZ_AP024110.1"/>
</dbReference>
<feature type="domain" description="SsuA/THI5-like" evidence="1">
    <location>
        <begin position="75"/>
        <end position="159"/>
    </location>
</feature>
<sequence length="343" mass="37935">MSEKTKIDTIWYTRCPVPTPLGLAAREGWINKEFAADGITINTLQDTQDPDIRESHYDHRLPHSFRQGGNVPAIWARANGTDTRVIGLNWVNEAQLILALPSSGISRPEDLKGKKIALPRNAISIDHQRASALRGIIVTLETAGLTDKDVEIIDFDTPVRPTGRGWALTDRVDYETEFNALNSGAVDAIFVKGARGYAAAIHHGATIVYDVRNHPDPKVRANNGAPRPITVDGALLRERPDLVVRFLRQVLSVGDWAASHEAETVAYIARESGSTDEWVRKAYGNDIHLHQGTDLNPESIAALSGYKDFLLKWGFIKADFDVNAWIDPNPLREVLQSLEKKAA</sequence>
<dbReference type="KEGG" id="mpau:ZMTM_05870"/>
<dbReference type="Pfam" id="PF09084">
    <property type="entry name" value="NMT1"/>
    <property type="match status" value="1"/>
</dbReference>
<dbReference type="PANTHER" id="PTHR30024:SF21">
    <property type="entry name" value="ABC TRANSPORTER SUBSTRATE-BINDING PROTEIN"/>
    <property type="match status" value="1"/>
</dbReference>
<evidence type="ECO:0000259" key="1">
    <source>
        <dbReference type="Pfam" id="PF09084"/>
    </source>
</evidence>
<name>A0A8D5K025_9PROT</name>
<dbReference type="InterPro" id="IPR015168">
    <property type="entry name" value="SsuA/THI5"/>
</dbReference>
<evidence type="ECO:0000313" key="2">
    <source>
        <dbReference type="EMBL" id="BCM24328.1"/>
    </source>
</evidence>
<dbReference type="Gene3D" id="3.40.190.10">
    <property type="entry name" value="Periplasmic binding protein-like II"/>
    <property type="match status" value="1"/>
</dbReference>
<evidence type="ECO:0000313" key="3">
    <source>
        <dbReference type="Proteomes" id="UP000826722"/>
    </source>
</evidence>
<protein>
    <submittedName>
        <fullName evidence="2">Desulfurase</fullName>
    </submittedName>
</protein>
<dbReference type="PANTHER" id="PTHR30024">
    <property type="entry name" value="ALIPHATIC SULFONATES-BINDING PROTEIN-RELATED"/>
    <property type="match status" value="1"/>
</dbReference>
<proteinExistence type="predicted"/>
<dbReference type="Proteomes" id="UP000826722">
    <property type="component" value="Chromosome"/>
</dbReference>
<organism evidence="2 3">
    <name type="scientific">Methyloradius palustris</name>
    <dbReference type="NCBI Taxonomy" id="2778876"/>
    <lineage>
        <taxon>Bacteria</taxon>
        <taxon>Pseudomonadati</taxon>
        <taxon>Pseudomonadota</taxon>
        <taxon>Betaproteobacteria</taxon>
        <taxon>Nitrosomonadales</taxon>
        <taxon>Methylophilaceae</taxon>
        <taxon>Methyloradius</taxon>
    </lineage>
</organism>
<reference evidence="2" key="1">
    <citation type="journal article" date="2021" name="Arch. Microbiol.">
        <title>Methyloradius palustris gen. nov., sp. nov., a methanol-oxidizing bacterium isolated from snow.</title>
        <authorList>
            <person name="Miyadera T."/>
            <person name="Kojima H."/>
            <person name="Fukui M."/>
        </authorList>
    </citation>
    <scope>NUCLEOTIDE SEQUENCE</scope>
    <source>
        <strain evidence="2">Zm11</strain>
    </source>
</reference>
<dbReference type="SUPFAM" id="SSF53850">
    <property type="entry name" value="Periplasmic binding protein-like II"/>
    <property type="match status" value="1"/>
</dbReference>
<dbReference type="EMBL" id="AP024110">
    <property type="protein sequence ID" value="BCM24328.1"/>
    <property type="molecule type" value="Genomic_DNA"/>
</dbReference>
<gene>
    <name evidence="2" type="ORF">ZMTM_05870</name>
</gene>
<dbReference type="AlphaFoldDB" id="A0A8D5K025"/>
<accession>A0A8D5K025</accession>
<keyword evidence="3" id="KW-1185">Reference proteome</keyword>
<dbReference type="Gene3D" id="3.40.190.270">
    <property type="match status" value="1"/>
</dbReference>